<dbReference type="PANTHER" id="PTHR45679">
    <property type="entry name" value="ER DEGRADATION-ENHANCING ALPHA-MANNOSIDASE-LIKE PROTEIN 2"/>
    <property type="match status" value="1"/>
</dbReference>
<reference evidence="6 7" key="1">
    <citation type="submission" date="2018-11" db="EMBL/GenBank/DDBJ databases">
        <authorList>
            <consortium name="Pathogen Informatics"/>
        </authorList>
    </citation>
    <scope>NUCLEOTIDE SEQUENCE [LARGE SCALE GENOMIC DNA]</scope>
</reference>
<evidence type="ECO:0000256" key="1">
    <source>
        <dbReference type="ARBA" id="ARBA00004240"/>
    </source>
</evidence>
<protein>
    <recommendedName>
        <fullName evidence="5">alpha-1,2-Mannosidase</fullName>
        <ecNumber evidence="5">3.2.1.-</ecNumber>
    </recommendedName>
</protein>
<keyword evidence="4" id="KW-0325">Glycoprotein</keyword>
<dbReference type="AlphaFoldDB" id="A0A3P7P0Z3"/>
<dbReference type="EMBL" id="UYRU01059522">
    <property type="protein sequence ID" value="VDN14519.1"/>
    <property type="molecule type" value="Genomic_DNA"/>
</dbReference>
<organism evidence="6 7">
    <name type="scientific">Dibothriocephalus latus</name>
    <name type="common">Fish tapeworm</name>
    <name type="synonym">Diphyllobothrium latum</name>
    <dbReference type="NCBI Taxonomy" id="60516"/>
    <lineage>
        <taxon>Eukaryota</taxon>
        <taxon>Metazoa</taxon>
        <taxon>Spiralia</taxon>
        <taxon>Lophotrochozoa</taxon>
        <taxon>Platyhelminthes</taxon>
        <taxon>Cestoda</taxon>
        <taxon>Eucestoda</taxon>
        <taxon>Diphyllobothriidea</taxon>
        <taxon>Diphyllobothriidae</taxon>
        <taxon>Dibothriocephalus</taxon>
    </lineage>
</organism>
<dbReference type="PRINTS" id="PR00747">
    <property type="entry name" value="GLYHDRLASE47"/>
</dbReference>
<evidence type="ECO:0000313" key="6">
    <source>
        <dbReference type="EMBL" id="VDN14519.1"/>
    </source>
</evidence>
<dbReference type="EC" id="3.2.1.-" evidence="5"/>
<sequence>MSKDEIIELKNKTKEMFFHAYRSYMKNAFPADELMPLSCKGRYRNSEPSRGDIDDALGNFSLTLIDSLDTFGLLGGHVAALELKASHPNRMTWYDKQLLEMAVDAGNRLLPAFNTSTGLPYPRVNLNIGRGNPRRTEVSQISSIFHQNVYFYYLTSLIDPNMPPFSTAEVSTHLLSNVYFYLFNTHFTFFWQKSTSSPFNIRGYTVFEFFLFSGLPFFPNAPFVGGDIPDLRFTDFVEVFVVRRSPLNLMTPCHISLQKRPRGPTCSAA</sequence>
<dbReference type="InterPro" id="IPR001382">
    <property type="entry name" value="Glyco_hydro_47"/>
</dbReference>
<dbReference type="GO" id="GO:1904380">
    <property type="term" value="P:endoplasmic reticulum mannose trimming"/>
    <property type="evidence" value="ECO:0007669"/>
    <property type="project" value="InterPro"/>
</dbReference>
<dbReference type="PANTHER" id="PTHR45679:SF2">
    <property type="entry name" value="ER DEGRADATION-ENHANCING ALPHA-MANNOSIDASE-LIKE PROTEIN 3"/>
    <property type="match status" value="1"/>
</dbReference>
<dbReference type="GO" id="GO:0005509">
    <property type="term" value="F:calcium ion binding"/>
    <property type="evidence" value="ECO:0007669"/>
    <property type="project" value="InterPro"/>
</dbReference>
<dbReference type="GO" id="GO:0044322">
    <property type="term" value="C:endoplasmic reticulum quality control compartment"/>
    <property type="evidence" value="ECO:0007669"/>
    <property type="project" value="GOC"/>
</dbReference>
<evidence type="ECO:0000256" key="5">
    <source>
        <dbReference type="RuleBase" id="RU361193"/>
    </source>
</evidence>
<proteinExistence type="inferred from homology"/>
<gene>
    <name evidence="6" type="ORF">DILT_LOCUS10350</name>
</gene>
<evidence type="ECO:0000256" key="3">
    <source>
        <dbReference type="ARBA" id="ARBA00022824"/>
    </source>
</evidence>
<name>A0A3P7P0Z3_DIBLA</name>
<dbReference type="Pfam" id="PF01532">
    <property type="entry name" value="Glyco_hydro_47"/>
    <property type="match status" value="1"/>
</dbReference>
<accession>A0A3P7P0Z3</accession>
<dbReference type="InterPro" id="IPR012341">
    <property type="entry name" value="6hp_glycosidase-like_sf"/>
</dbReference>
<evidence type="ECO:0000313" key="7">
    <source>
        <dbReference type="Proteomes" id="UP000281553"/>
    </source>
</evidence>
<dbReference type="Proteomes" id="UP000281553">
    <property type="component" value="Unassembled WGS sequence"/>
</dbReference>
<dbReference type="InterPro" id="IPR044674">
    <property type="entry name" value="EDEM1/2/3"/>
</dbReference>
<dbReference type="Gene3D" id="1.50.10.10">
    <property type="match status" value="2"/>
</dbReference>
<dbReference type="GO" id="GO:0005975">
    <property type="term" value="P:carbohydrate metabolic process"/>
    <property type="evidence" value="ECO:0007669"/>
    <property type="project" value="InterPro"/>
</dbReference>
<keyword evidence="3" id="KW-0256">Endoplasmic reticulum</keyword>
<dbReference type="GO" id="GO:0004571">
    <property type="term" value="F:mannosyl-oligosaccharide 1,2-alpha-mannosidase activity"/>
    <property type="evidence" value="ECO:0007669"/>
    <property type="project" value="InterPro"/>
</dbReference>
<keyword evidence="7" id="KW-1185">Reference proteome</keyword>
<evidence type="ECO:0000256" key="2">
    <source>
        <dbReference type="ARBA" id="ARBA00007658"/>
    </source>
</evidence>
<dbReference type="GO" id="GO:0016020">
    <property type="term" value="C:membrane"/>
    <property type="evidence" value="ECO:0007669"/>
    <property type="project" value="InterPro"/>
</dbReference>
<comment type="subcellular location">
    <subcellularLocation>
        <location evidence="1">Endoplasmic reticulum</location>
    </subcellularLocation>
</comment>
<evidence type="ECO:0000256" key="4">
    <source>
        <dbReference type="ARBA" id="ARBA00023180"/>
    </source>
</evidence>
<keyword evidence="5" id="KW-0326">Glycosidase</keyword>
<dbReference type="SUPFAM" id="SSF48225">
    <property type="entry name" value="Seven-hairpin glycosidases"/>
    <property type="match status" value="1"/>
</dbReference>
<comment type="similarity">
    <text evidence="2 5">Belongs to the glycosyl hydrolase 47 family.</text>
</comment>
<dbReference type="InterPro" id="IPR036026">
    <property type="entry name" value="Seven-hairpin_glycosidases"/>
</dbReference>
<dbReference type="OrthoDB" id="8118055at2759"/>
<keyword evidence="5" id="KW-0378">Hydrolase</keyword>